<proteinExistence type="predicted"/>
<name>A0A315UUJ4_GAMAF</name>
<dbReference type="AlphaFoldDB" id="A0A315UUJ4"/>
<protein>
    <submittedName>
        <fullName evidence="1">Uncharacterized protein</fullName>
    </submittedName>
</protein>
<gene>
    <name evidence="1" type="ORF">CCH79_00008504</name>
</gene>
<dbReference type="EMBL" id="NHOQ01002708">
    <property type="protein sequence ID" value="PWA15321.1"/>
    <property type="molecule type" value="Genomic_DNA"/>
</dbReference>
<comment type="caution">
    <text evidence="1">The sequence shown here is derived from an EMBL/GenBank/DDBJ whole genome shotgun (WGS) entry which is preliminary data.</text>
</comment>
<dbReference type="Proteomes" id="UP000250572">
    <property type="component" value="Unassembled WGS sequence"/>
</dbReference>
<accession>A0A315UUJ4</accession>
<organism evidence="1 2">
    <name type="scientific">Gambusia affinis</name>
    <name type="common">Western mosquitofish</name>
    <name type="synonym">Heterandria affinis</name>
    <dbReference type="NCBI Taxonomy" id="33528"/>
    <lineage>
        <taxon>Eukaryota</taxon>
        <taxon>Metazoa</taxon>
        <taxon>Chordata</taxon>
        <taxon>Craniata</taxon>
        <taxon>Vertebrata</taxon>
        <taxon>Euteleostomi</taxon>
        <taxon>Actinopterygii</taxon>
        <taxon>Neopterygii</taxon>
        <taxon>Teleostei</taxon>
        <taxon>Neoteleostei</taxon>
        <taxon>Acanthomorphata</taxon>
        <taxon>Ovalentaria</taxon>
        <taxon>Atherinomorphae</taxon>
        <taxon>Cyprinodontiformes</taxon>
        <taxon>Poeciliidae</taxon>
        <taxon>Poeciliinae</taxon>
        <taxon>Gambusia</taxon>
    </lineage>
</organism>
<reference evidence="1 2" key="1">
    <citation type="journal article" date="2018" name="G3 (Bethesda)">
        <title>A High-Quality Reference Genome for the Invasive Mosquitofish Gambusia affinis Using a Chicago Library.</title>
        <authorList>
            <person name="Hoffberg S.L."/>
            <person name="Troendle N.J."/>
            <person name="Glenn T.C."/>
            <person name="Mahmud O."/>
            <person name="Louha S."/>
            <person name="Chalopin D."/>
            <person name="Bennetzen J.L."/>
            <person name="Mauricio R."/>
        </authorList>
    </citation>
    <scope>NUCLEOTIDE SEQUENCE [LARGE SCALE GENOMIC DNA]</scope>
    <source>
        <strain evidence="1">NE01/NJP1002.9</strain>
        <tissue evidence="1">Muscle</tissue>
    </source>
</reference>
<keyword evidence="2" id="KW-1185">Reference proteome</keyword>
<evidence type="ECO:0000313" key="1">
    <source>
        <dbReference type="EMBL" id="PWA15321.1"/>
    </source>
</evidence>
<sequence>MDDIKVEAKPLLVDRELPGLREAVLQLVVKPTCLSRPCQTGRTRSCKAPWEAGELKAGRERC</sequence>
<evidence type="ECO:0000313" key="2">
    <source>
        <dbReference type="Proteomes" id="UP000250572"/>
    </source>
</evidence>